<evidence type="ECO:0000313" key="1">
    <source>
        <dbReference type="EMBL" id="GAA0765894.1"/>
    </source>
</evidence>
<gene>
    <name evidence="1" type="ORF">GCM10009107_53450</name>
</gene>
<dbReference type="RefSeq" id="WP_141291357.1">
    <property type="nucleotide sequence ID" value="NZ_BAAAEW010000042.1"/>
</dbReference>
<protein>
    <recommendedName>
        <fullName evidence="3">DUF3085 domain-containing protein</fullName>
    </recommendedName>
</protein>
<organism evidence="1 2">
    <name type="scientific">Ideonella azotifigens</name>
    <dbReference type="NCBI Taxonomy" id="513160"/>
    <lineage>
        <taxon>Bacteria</taxon>
        <taxon>Pseudomonadati</taxon>
        <taxon>Pseudomonadota</taxon>
        <taxon>Betaproteobacteria</taxon>
        <taxon>Burkholderiales</taxon>
        <taxon>Sphaerotilaceae</taxon>
        <taxon>Ideonella</taxon>
    </lineage>
</organism>
<comment type="caution">
    <text evidence="1">The sequence shown here is derived from an EMBL/GenBank/DDBJ whole genome shotgun (WGS) entry which is preliminary data.</text>
</comment>
<evidence type="ECO:0000313" key="2">
    <source>
        <dbReference type="Proteomes" id="UP001500279"/>
    </source>
</evidence>
<reference evidence="2" key="1">
    <citation type="journal article" date="2019" name="Int. J. Syst. Evol. Microbiol.">
        <title>The Global Catalogue of Microorganisms (GCM) 10K type strain sequencing project: providing services to taxonomists for standard genome sequencing and annotation.</title>
        <authorList>
            <consortium name="The Broad Institute Genomics Platform"/>
            <consortium name="The Broad Institute Genome Sequencing Center for Infectious Disease"/>
            <person name="Wu L."/>
            <person name="Ma J."/>
        </authorList>
    </citation>
    <scope>NUCLEOTIDE SEQUENCE [LARGE SCALE GENOMIC DNA]</scope>
    <source>
        <strain evidence="2">JCM 15503</strain>
    </source>
</reference>
<name>A0ABP3VU56_9BURK</name>
<accession>A0ABP3VU56</accession>
<sequence>MRDPVRQLAHSARFRLSHEYETVWLMREGARPTEIGDFYGDPHTAIIDRGERWCAVGGNGLIVYFLEEPFEAYQPGRPSAQYFELGRKERDTWWVERIQQTGPWEIQVLLETGLTQHISFERTSEGCAFVVRAGLPTP</sequence>
<dbReference type="EMBL" id="BAAAEW010000042">
    <property type="protein sequence ID" value="GAA0765894.1"/>
    <property type="molecule type" value="Genomic_DNA"/>
</dbReference>
<evidence type="ECO:0008006" key="3">
    <source>
        <dbReference type="Google" id="ProtNLM"/>
    </source>
</evidence>
<keyword evidence="2" id="KW-1185">Reference proteome</keyword>
<dbReference type="Proteomes" id="UP001500279">
    <property type="component" value="Unassembled WGS sequence"/>
</dbReference>
<proteinExistence type="predicted"/>